<sequence length="228" mass="25558">MVTLSALLYFLTYHPMWSFPLIILFFCAIGALVTMWRKSVSWGSSMLLVGFLAGMFNIFIAHYANALFLNAFGIPGTGIIVQGKQTSSTLNDQYVWKYDAVLQTADGRDIKTQFTTMSATTYPLRNAILIPPEGETFVTKYIPGFERNIVIMSDESLYGQRLRIDEDLQPVLKAEAQLAVSPANSEFLKEYREALRSFIGKHGEASDSPIVAAYKRKLESLETMKLGQ</sequence>
<protein>
    <submittedName>
        <fullName evidence="2">Uncharacterized protein</fullName>
    </submittedName>
</protein>
<dbReference type="Proteomes" id="UP001589619">
    <property type="component" value="Unassembled WGS sequence"/>
</dbReference>
<evidence type="ECO:0000313" key="3">
    <source>
        <dbReference type="Proteomes" id="UP001589619"/>
    </source>
</evidence>
<feature type="transmembrane region" description="Helical" evidence="1">
    <location>
        <begin position="16"/>
        <end position="34"/>
    </location>
</feature>
<proteinExistence type="predicted"/>
<accession>A0ABV5W0M6</accession>
<keyword evidence="1" id="KW-0812">Transmembrane</keyword>
<dbReference type="EMBL" id="JBHMAG010000014">
    <property type="protein sequence ID" value="MFB9754125.1"/>
    <property type="molecule type" value="Genomic_DNA"/>
</dbReference>
<dbReference type="RefSeq" id="WP_344914303.1">
    <property type="nucleotide sequence ID" value="NZ_BAAAYO010000013.1"/>
</dbReference>
<keyword evidence="1" id="KW-1133">Transmembrane helix</keyword>
<feature type="transmembrane region" description="Helical" evidence="1">
    <location>
        <begin position="46"/>
        <end position="64"/>
    </location>
</feature>
<comment type="caution">
    <text evidence="2">The sequence shown here is derived from an EMBL/GenBank/DDBJ whole genome shotgun (WGS) entry which is preliminary data.</text>
</comment>
<evidence type="ECO:0000313" key="2">
    <source>
        <dbReference type="EMBL" id="MFB9754125.1"/>
    </source>
</evidence>
<organism evidence="2 3">
    <name type="scientific">Paenibacillus hodogayensis</name>
    <dbReference type="NCBI Taxonomy" id="279208"/>
    <lineage>
        <taxon>Bacteria</taxon>
        <taxon>Bacillati</taxon>
        <taxon>Bacillota</taxon>
        <taxon>Bacilli</taxon>
        <taxon>Bacillales</taxon>
        <taxon>Paenibacillaceae</taxon>
        <taxon>Paenibacillus</taxon>
    </lineage>
</organism>
<name>A0ABV5W0M6_9BACL</name>
<keyword evidence="1" id="KW-0472">Membrane</keyword>
<evidence type="ECO:0000256" key="1">
    <source>
        <dbReference type="SAM" id="Phobius"/>
    </source>
</evidence>
<keyword evidence="3" id="KW-1185">Reference proteome</keyword>
<reference evidence="2 3" key="1">
    <citation type="submission" date="2024-09" db="EMBL/GenBank/DDBJ databases">
        <authorList>
            <person name="Sun Q."/>
            <person name="Mori K."/>
        </authorList>
    </citation>
    <scope>NUCLEOTIDE SEQUENCE [LARGE SCALE GENOMIC DNA]</scope>
    <source>
        <strain evidence="2 3">JCM 12520</strain>
    </source>
</reference>
<gene>
    <name evidence="2" type="ORF">ACFFNY_21365</name>
</gene>